<feature type="compositionally biased region" description="Low complexity" evidence="9">
    <location>
        <begin position="408"/>
        <end position="420"/>
    </location>
</feature>
<feature type="transmembrane region" description="Helical" evidence="10">
    <location>
        <begin position="227"/>
        <end position="251"/>
    </location>
</feature>
<evidence type="ECO:0000256" key="2">
    <source>
        <dbReference type="ARBA" id="ARBA00022692"/>
    </source>
</evidence>
<feature type="transmembrane region" description="Helical" evidence="10">
    <location>
        <begin position="135"/>
        <end position="153"/>
    </location>
</feature>
<evidence type="ECO:0000256" key="7">
    <source>
        <dbReference type="ARBA" id="ARBA00023224"/>
    </source>
</evidence>
<feature type="compositionally biased region" description="Basic and acidic residues" evidence="9">
    <location>
        <begin position="393"/>
        <end position="407"/>
    </location>
</feature>
<evidence type="ECO:0000256" key="8">
    <source>
        <dbReference type="RuleBase" id="RU000688"/>
    </source>
</evidence>
<dbReference type="CDD" id="cd14993">
    <property type="entry name" value="7tmA_CCKR-like"/>
    <property type="match status" value="1"/>
</dbReference>
<dbReference type="Proteomes" id="UP000018936">
    <property type="component" value="Unassembled WGS sequence"/>
</dbReference>
<dbReference type="PROSITE" id="PS50262">
    <property type="entry name" value="G_PROTEIN_RECEP_F1_2"/>
    <property type="match status" value="1"/>
</dbReference>
<comment type="similarity">
    <text evidence="8">Belongs to the G-protein coupled receptor 1 family.</text>
</comment>
<gene>
    <name evidence="12" type="ORF">L345_13893</name>
</gene>
<evidence type="ECO:0000256" key="4">
    <source>
        <dbReference type="ARBA" id="ARBA00023040"/>
    </source>
</evidence>
<evidence type="ECO:0000256" key="1">
    <source>
        <dbReference type="ARBA" id="ARBA00004141"/>
    </source>
</evidence>
<organism evidence="12 13">
    <name type="scientific">Ophiophagus hannah</name>
    <name type="common">King cobra</name>
    <name type="synonym">Naja hannah</name>
    <dbReference type="NCBI Taxonomy" id="8665"/>
    <lineage>
        <taxon>Eukaryota</taxon>
        <taxon>Metazoa</taxon>
        <taxon>Chordata</taxon>
        <taxon>Craniata</taxon>
        <taxon>Vertebrata</taxon>
        <taxon>Euteleostomi</taxon>
        <taxon>Lepidosauria</taxon>
        <taxon>Squamata</taxon>
        <taxon>Bifurcata</taxon>
        <taxon>Unidentata</taxon>
        <taxon>Episquamata</taxon>
        <taxon>Toxicofera</taxon>
        <taxon>Serpentes</taxon>
        <taxon>Colubroidea</taxon>
        <taxon>Elapidae</taxon>
        <taxon>Elapinae</taxon>
        <taxon>Ophiophagus</taxon>
    </lineage>
</organism>
<feature type="transmembrane region" description="Helical" evidence="10">
    <location>
        <begin position="174"/>
        <end position="194"/>
    </location>
</feature>
<comment type="caution">
    <text evidence="12">The sequence shown here is derived from an EMBL/GenBank/DDBJ whole genome shotgun (WGS) entry which is preliminary data.</text>
</comment>
<reference evidence="12 13" key="1">
    <citation type="journal article" date="2013" name="Proc. Natl. Acad. Sci. U.S.A.">
        <title>The king cobra genome reveals dynamic gene evolution and adaptation in the snake venom system.</title>
        <authorList>
            <person name="Vonk F.J."/>
            <person name="Casewell N.R."/>
            <person name="Henkel C.V."/>
            <person name="Heimberg A.M."/>
            <person name="Jansen H.J."/>
            <person name="McCleary R.J."/>
            <person name="Kerkkamp H.M."/>
            <person name="Vos R.A."/>
            <person name="Guerreiro I."/>
            <person name="Calvete J.J."/>
            <person name="Wuster W."/>
            <person name="Woods A.E."/>
            <person name="Logan J.M."/>
            <person name="Harrison R.A."/>
            <person name="Castoe T.A."/>
            <person name="de Koning A.P."/>
            <person name="Pollock D.D."/>
            <person name="Yandell M."/>
            <person name="Calderon D."/>
            <person name="Renjifo C."/>
            <person name="Currier R.B."/>
            <person name="Salgado D."/>
            <person name="Pla D."/>
            <person name="Sanz L."/>
            <person name="Hyder A.S."/>
            <person name="Ribeiro J.M."/>
            <person name="Arntzen J.W."/>
            <person name="van den Thillart G.E."/>
            <person name="Boetzer M."/>
            <person name="Pirovano W."/>
            <person name="Dirks R.P."/>
            <person name="Spaink H.P."/>
            <person name="Duboule D."/>
            <person name="McGlinn E."/>
            <person name="Kini R.M."/>
            <person name="Richardson M.K."/>
        </authorList>
    </citation>
    <scope>NUCLEOTIDE SEQUENCE</scope>
    <source>
        <tissue evidence="12">Blood</tissue>
    </source>
</reference>
<keyword evidence="4 8" id="KW-0297">G-protein coupled receptor</keyword>
<dbReference type="GO" id="GO:0005886">
    <property type="term" value="C:plasma membrane"/>
    <property type="evidence" value="ECO:0007669"/>
    <property type="project" value="TreeGrafter"/>
</dbReference>
<dbReference type="OrthoDB" id="10037617at2759"/>
<keyword evidence="3 10" id="KW-1133">Transmembrane helix</keyword>
<feature type="domain" description="G-protein coupled receptors family 1 profile" evidence="11">
    <location>
        <begin position="70"/>
        <end position="347"/>
    </location>
</feature>
<comment type="subcellular location">
    <subcellularLocation>
        <location evidence="1">Membrane</location>
        <topology evidence="1">Multi-pass membrane protein</topology>
    </subcellularLocation>
</comment>
<dbReference type="Gene3D" id="1.20.1070.10">
    <property type="entry name" value="Rhodopsin 7-helix transmembrane proteins"/>
    <property type="match status" value="1"/>
</dbReference>
<evidence type="ECO:0000256" key="6">
    <source>
        <dbReference type="ARBA" id="ARBA00023170"/>
    </source>
</evidence>
<evidence type="ECO:0000313" key="12">
    <source>
        <dbReference type="EMBL" id="ETE60365.1"/>
    </source>
</evidence>
<keyword evidence="2 8" id="KW-0812">Transmembrane</keyword>
<dbReference type="PROSITE" id="PS00237">
    <property type="entry name" value="G_PROTEIN_RECEP_F1_1"/>
    <property type="match status" value="1"/>
</dbReference>
<dbReference type="Pfam" id="PF00001">
    <property type="entry name" value="7tm_1"/>
    <property type="match status" value="1"/>
</dbReference>
<dbReference type="EMBL" id="AZIM01004725">
    <property type="protein sequence ID" value="ETE60365.1"/>
    <property type="molecule type" value="Genomic_DNA"/>
</dbReference>
<dbReference type="InterPro" id="IPR000276">
    <property type="entry name" value="GPCR_Rhodpsn"/>
</dbReference>
<sequence>MNLSFSLTVLGSQPEARTPPNLPLLGQPNGSQQELGWAEVEKLLFLFDEDPVTLSLTVLYLLSFLVGLVGNVMSLRMLTRKRSDAMPSLNATRSLLINLAICDLMVVCICMPITTGNLVYKAWLYGDVLCRAAPFLQALSVSASILSLTVISLNRYYSVHNPLKARSFFTRTKILTAILVIWVLSSGICLPLAFMSRREEIRVGSDHLLVFPICREMWPREELKQSYNLFLFCALYCLPVSFNVVICYLTVHRLWRPTTSTLRDCGALKQTLLASRLKIRRTVAQMVIALVLLFAISWLPIYLVDIWIEFHGHKSSRDEEPPHLVLQLRAFSQWLSLTNSSLNPICYCFVGSLYRSAQEMRSRYQKKVASLLSFSPSGKSWLSSVPAKLSHRRSADSAKKEAGRATREATATAVEAGAAGQKAPHSKLEDDTSIRQVSCHHTGKSQEEEMPLSIRV</sequence>
<feature type="transmembrane region" description="Helical" evidence="10">
    <location>
        <begin position="95"/>
        <end position="115"/>
    </location>
</feature>
<evidence type="ECO:0000259" key="11">
    <source>
        <dbReference type="PROSITE" id="PS50262"/>
    </source>
</evidence>
<dbReference type="PANTHER" id="PTHR45695:SF36">
    <property type="entry name" value="G-PROTEIN COUPLED RECEPTORS FAMILY 1 PROFILE DOMAIN-CONTAINING PROTEIN"/>
    <property type="match status" value="1"/>
</dbReference>
<dbReference type="InterPro" id="IPR017452">
    <property type="entry name" value="GPCR_Rhodpsn_7TM"/>
</dbReference>
<keyword evidence="6 8" id="KW-0675">Receptor</keyword>
<feature type="non-terminal residue" evidence="12">
    <location>
        <position position="1"/>
    </location>
</feature>
<keyword evidence="7 8" id="KW-0807">Transducer</keyword>
<keyword evidence="13" id="KW-1185">Reference proteome</keyword>
<evidence type="ECO:0000256" key="5">
    <source>
        <dbReference type="ARBA" id="ARBA00023136"/>
    </source>
</evidence>
<evidence type="ECO:0000256" key="9">
    <source>
        <dbReference type="SAM" id="MobiDB-lite"/>
    </source>
</evidence>
<accession>V8NE46</accession>
<dbReference type="SUPFAM" id="SSF81321">
    <property type="entry name" value="Family A G protein-coupled receptor-like"/>
    <property type="match status" value="1"/>
</dbReference>
<name>V8NE46_OPHHA</name>
<proteinExistence type="inferred from homology"/>
<dbReference type="PANTHER" id="PTHR45695">
    <property type="entry name" value="LEUCOKININ RECEPTOR-RELATED"/>
    <property type="match status" value="1"/>
</dbReference>
<feature type="transmembrane region" description="Helical" evidence="10">
    <location>
        <begin position="286"/>
        <end position="308"/>
    </location>
</feature>
<evidence type="ECO:0000256" key="10">
    <source>
        <dbReference type="SAM" id="Phobius"/>
    </source>
</evidence>
<feature type="transmembrane region" description="Helical" evidence="10">
    <location>
        <begin position="52"/>
        <end position="74"/>
    </location>
</feature>
<feature type="region of interest" description="Disordered" evidence="9">
    <location>
        <begin position="392"/>
        <end position="456"/>
    </location>
</feature>
<evidence type="ECO:0000313" key="13">
    <source>
        <dbReference type="Proteomes" id="UP000018936"/>
    </source>
</evidence>
<evidence type="ECO:0000256" key="3">
    <source>
        <dbReference type="ARBA" id="ARBA00022989"/>
    </source>
</evidence>
<dbReference type="PRINTS" id="PR00237">
    <property type="entry name" value="GPCRRHODOPSN"/>
</dbReference>
<protein>
    <recommendedName>
        <fullName evidence="11">G-protein coupled receptors family 1 profile domain-containing protein</fullName>
    </recommendedName>
</protein>
<dbReference type="AlphaFoldDB" id="V8NE46"/>
<keyword evidence="5 10" id="KW-0472">Membrane</keyword>
<dbReference type="GO" id="GO:0004930">
    <property type="term" value="F:G protein-coupled receptor activity"/>
    <property type="evidence" value="ECO:0007669"/>
    <property type="project" value="UniProtKB-KW"/>
</dbReference>